<comment type="caution">
    <text evidence="1">The sequence shown here is derived from an EMBL/GenBank/DDBJ whole genome shotgun (WGS) entry which is preliminary data.</text>
</comment>
<evidence type="ECO:0000313" key="1">
    <source>
        <dbReference type="EMBL" id="CAG8436554.1"/>
    </source>
</evidence>
<name>A0ACA9JUH9_9GLOM</name>
<accession>A0ACA9JUH9</accession>
<dbReference type="EMBL" id="CAJVPM010000134">
    <property type="protein sequence ID" value="CAG8436554.1"/>
    <property type="molecule type" value="Genomic_DNA"/>
</dbReference>
<gene>
    <name evidence="1" type="ORF">SCALOS_LOCUS289</name>
</gene>
<feature type="non-terminal residue" evidence="1">
    <location>
        <position position="121"/>
    </location>
</feature>
<protein>
    <submittedName>
        <fullName evidence="1">3280_t:CDS:1</fullName>
    </submittedName>
</protein>
<evidence type="ECO:0000313" key="2">
    <source>
        <dbReference type="Proteomes" id="UP000789860"/>
    </source>
</evidence>
<dbReference type="Proteomes" id="UP000789860">
    <property type="component" value="Unassembled WGS sequence"/>
</dbReference>
<organism evidence="1 2">
    <name type="scientific">Scutellospora calospora</name>
    <dbReference type="NCBI Taxonomy" id="85575"/>
    <lineage>
        <taxon>Eukaryota</taxon>
        <taxon>Fungi</taxon>
        <taxon>Fungi incertae sedis</taxon>
        <taxon>Mucoromycota</taxon>
        <taxon>Glomeromycotina</taxon>
        <taxon>Glomeromycetes</taxon>
        <taxon>Diversisporales</taxon>
        <taxon>Gigasporaceae</taxon>
        <taxon>Scutellospora</taxon>
    </lineage>
</organism>
<proteinExistence type="predicted"/>
<sequence length="121" mass="14012">MSTKRIVEMIFDIAQSINYTINEEKYVPLSTVDSKRSSRTSDETKKSYTIIEIELAMKELDGGTIGIWIRVTFFFVGLELDDEDLDRGLSVLKHELELDNGDLVREHKLELDELDEDDLNR</sequence>
<reference evidence="1" key="1">
    <citation type="submission" date="2021-06" db="EMBL/GenBank/DDBJ databases">
        <authorList>
            <person name="Kallberg Y."/>
            <person name="Tangrot J."/>
            <person name="Rosling A."/>
        </authorList>
    </citation>
    <scope>NUCLEOTIDE SEQUENCE</scope>
    <source>
        <strain evidence="1">AU212A</strain>
    </source>
</reference>
<keyword evidence="2" id="KW-1185">Reference proteome</keyword>